<dbReference type="SUPFAM" id="SSF47384">
    <property type="entry name" value="Homodimeric domain of signal transducing histidine kinase"/>
    <property type="match status" value="1"/>
</dbReference>
<dbReference type="PRINTS" id="PR00344">
    <property type="entry name" value="BCTRLSENSOR"/>
</dbReference>
<evidence type="ECO:0000313" key="8">
    <source>
        <dbReference type="Proteomes" id="UP000321533"/>
    </source>
</evidence>
<dbReference type="CDD" id="cd00082">
    <property type="entry name" value="HisKA"/>
    <property type="match status" value="1"/>
</dbReference>
<dbReference type="Proteomes" id="UP000321533">
    <property type="component" value="Chromosome"/>
</dbReference>
<dbReference type="InterPro" id="IPR004358">
    <property type="entry name" value="Sig_transdc_His_kin-like_C"/>
</dbReference>
<protein>
    <recommendedName>
        <fullName evidence="2">histidine kinase</fullName>
        <ecNumber evidence="2">2.7.13.3</ecNumber>
    </recommendedName>
</protein>
<proteinExistence type="predicted"/>
<dbReference type="SUPFAM" id="SSF55874">
    <property type="entry name" value="ATPase domain of HSP90 chaperone/DNA topoisomerase II/histidine kinase"/>
    <property type="match status" value="1"/>
</dbReference>
<evidence type="ECO:0000256" key="2">
    <source>
        <dbReference type="ARBA" id="ARBA00012438"/>
    </source>
</evidence>
<accession>A0A5B8V7A5</accession>
<keyword evidence="8" id="KW-1185">Reference proteome</keyword>
<keyword evidence="3 4" id="KW-0597">Phosphoprotein</keyword>
<reference evidence="7 8" key="1">
    <citation type="journal article" date="2016" name="Int. J. Syst. Evol. Microbiol.">
        <title>Panacibacter ginsenosidivorans gen. nov., sp. nov., with ginsenoside converting activity isolated from soil of a ginseng field.</title>
        <authorList>
            <person name="Siddiqi M.Z."/>
            <person name="Muhammad Shafi S."/>
            <person name="Choi K.D."/>
            <person name="Im W.T."/>
        </authorList>
    </citation>
    <scope>NUCLEOTIDE SEQUENCE [LARGE SCALE GENOMIC DNA]</scope>
    <source>
        <strain evidence="7 8">Gsoil1550</strain>
    </source>
</reference>
<dbReference type="InterPro" id="IPR011006">
    <property type="entry name" value="CheY-like_superfamily"/>
</dbReference>
<dbReference type="CDD" id="cd17569">
    <property type="entry name" value="REC_HupR-like"/>
    <property type="match status" value="1"/>
</dbReference>
<dbReference type="InterPro" id="IPR001789">
    <property type="entry name" value="Sig_transdc_resp-reg_receiver"/>
</dbReference>
<dbReference type="SMART" id="SM00387">
    <property type="entry name" value="HATPase_c"/>
    <property type="match status" value="1"/>
</dbReference>
<evidence type="ECO:0000313" key="7">
    <source>
        <dbReference type="EMBL" id="QEC67025.1"/>
    </source>
</evidence>
<dbReference type="InterPro" id="IPR036097">
    <property type="entry name" value="HisK_dim/P_sf"/>
</dbReference>
<dbReference type="InterPro" id="IPR003661">
    <property type="entry name" value="HisK_dim/P_dom"/>
</dbReference>
<evidence type="ECO:0000256" key="1">
    <source>
        <dbReference type="ARBA" id="ARBA00000085"/>
    </source>
</evidence>
<dbReference type="SUPFAM" id="SSF52172">
    <property type="entry name" value="CheY-like"/>
    <property type="match status" value="1"/>
</dbReference>
<name>A0A5B8V7A5_9BACT</name>
<dbReference type="InterPro" id="IPR005467">
    <property type="entry name" value="His_kinase_dom"/>
</dbReference>
<comment type="catalytic activity">
    <reaction evidence="1">
        <text>ATP + protein L-histidine = ADP + protein N-phospho-L-histidine.</text>
        <dbReference type="EC" id="2.7.13.3"/>
    </reaction>
</comment>
<dbReference type="PROSITE" id="PS50110">
    <property type="entry name" value="RESPONSE_REGULATORY"/>
    <property type="match status" value="1"/>
</dbReference>
<dbReference type="Gene3D" id="3.40.50.2300">
    <property type="match status" value="1"/>
</dbReference>
<dbReference type="InterPro" id="IPR036890">
    <property type="entry name" value="HATPase_C_sf"/>
</dbReference>
<dbReference type="PANTHER" id="PTHR43547:SF2">
    <property type="entry name" value="HYBRID SIGNAL TRANSDUCTION HISTIDINE KINASE C"/>
    <property type="match status" value="1"/>
</dbReference>
<feature type="domain" description="Response regulatory" evidence="6">
    <location>
        <begin position="9"/>
        <end position="123"/>
    </location>
</feature>
<dbReference type="Pfam" id="PF02518">
    <property type="entry name" value="HATPase_c"/>
    <property type="match status" value="1"/>
</dbReference>
<feature type="domain" description="Histidine kinase" evidence="5">
    <location>
        <begin position="152"/>
        <end position="362"/>
    </location>
</feature>
<gene>
    <name evidence="7" type="ORF">FRZ67_06845</name>
</gene>
<dbReference type="Gene3D" id="1.10.287.130">
    <property type="match status" value="1"/>
</dbReference>
<dbReference type="SMART" id="SM00448">
    <property type="entry name" value="REC"/>
    <property type="match status" value="1"/>
</dbReference>
<evidence type="ECO:0000256" key="4">
    <source>
        <dbReference type="PROSITE-ProRule" id="PRU00169"/>
    </source>
</evidence>
<dbReference type="InterPro" id="IPR003594">
    <property type="entry name" value="HATPase_dom"/>
</dbReference>
<evidence type="ECO:0000259" key="5">
    <source>
        <dbReference type="PROSITE" id="PS50109"/>
    </source>
</evidence>
<feature type="modified residue" description="4-aspartylphosphate" evidence="4">
    <location>
        <position position="57"/>
    </location>
</feature>
<keyword evidence="7" id="KW-0808">Transferase</keyword>
<dbReference type="SMART" id="SM00388">
    <property type="entry name" value="HisKA"/>
    <property type="match status" value="1"/>
</dbReference>
<dbReference type="KEGG" id="pgin:FRZ67_06845"/>
<sequence>MMRQDEKISVLFIDDESNNLLSFQATFRRKYKVFLANSPAEGMGILNKEQIQVIIADQRMPQSTGVEFFQIVRKAHPHPIRILLTGYTDAEAIIDAINKGEIYRYIKKPWDEFELQNAIQNAYEIYITREKLNRKISELEKTNDELNRFVYSTSHDLRSPLASVMGILNLAKMENSVQDPNGYLGMIETCVNKMDTFIQKIIEYYKSIRVEQEYTRIDFNVLLEESIQLFKMQRPDITYSINVDQPGDFMNDAFRMSVIIDNLISNAVKYQKPSEPNPKVEVTVKADDKKATIKIEDNGVGILDNHLNNIFKMFFRSNNTVNGLGIGLYIVKEALTRIGGEISVHSTHGEGTAFYLEIPNYVNMPDPGHVRKEALTESK</sequence>
<dbReference type="EC" id="2.7.13.3" evidence="2"/>
<dbReference type="EMBL" id="CP042435">
    <property type="protein sequence ID" value="QEC67025.1"/>
    <property type="molecule type" value="Genomic_DNA"/>
</dbReference>
<evidence type="ECO:0000256" key="3">
    <source>
        <dbReference type="ARBA" id="ARBA00022553"/>
    </source>
</evidence>
<evidence type="ECO:0000259" key="6">
    <source>
        <dbReference type="PROSITE" id="PS50110"/>
    </source>
</evidence>
<dbReference type="Gene3D" id="3.30.565.10">
    <property type="entry name" value="Histidine kinase-like ATPase, C-terminal domain"/>
    <property type="match status" value="1"/>
</dbReference>
<dbReference type="PANTHER" id="PTHR43547">
    <property type="entry name" value="TWO-COMPONENT HISTIDINE KINASE"/>
    <property type="match status" value="1"/>
</dbReference>
<dbReference type="AlphaFoldDB" id="A0A5B8V7A5"/>
<keyword evidence="7" id="KW-0418">Kinase</keyword>
<dbReference type="OrthoDB" id="9781208at2"/>
<organism evidence="7 8">
    <name type="scientific">Panacibacter ginsenosidivorans</name>
    <dbReference type="NCBI Taxonomy" id="1813871"/>
    <lineage>
        <taxon>Bacteria</taxon>
        <taxon>Pseudomonadati</taxon>
        <taxon>Bacteroidota</taxon>
        <taxon>Chitinophagia</taxon>
        <taxon>Chitinophagales</taxon>
        <taxon>Chitinophagaceae</taxon>
        <taxon>Panacibacter</taxon>
    </lineage>
</organism>
<dbReference type="Pfam" id="PF00072">
    <property type="entry name" value="Response_reg"/>
    <property type="match status" value="1"/>
</dbReference>
<dbReference type="PROSITE" id="PS50109">
    <property type="entry name" value="HIS_KIN"/>
    <property type="match status" value="1"/>
</dbReference>
<dbReference type="GO" id="GO:0000155">
    <property type="term" value="F:phosphorelay sensor kinase activity"/>
    <property type="evidence" value="ECO:0007669"/>
    <property type="project" value="InterPro"/>
</dbReference>
<dbReference type="Pfam" id="PF00512">
    <property type="entry name" value="HisKA"/>
    <property type="match status" value="1"/>
</dbReference>